<feature type="region of interest" description="Disordered" evidence="1">
    <location>
        <begin position="287"/>
        <end position="328"/>
    </location>
</feature>
<dbReference type="Pfam" id="PF09359">
    <property type="entry name" value="VTC"/>
    <property type="match status" value="1"/>
</dbReference>
<organism evidence="3 4">
    <name type="scientific">Cellulomonas dongxiuzhuiae</name>
    <dbReference type="NCBI Taxonomy" id="2819979"/>
    <lineage>
        <taxon>Bacteria</taxon>
        <taxon>Bacillati</taxon>
        <taxon>Actinomycetota</taxon>
        <taxon>Actinomycetes</taxon>
        <taxon>Micrococcales</taxon>
        <taxon>Cellulomonadaceae</taxon>
        <taxon>Cellulomonas</taxon>
    </lineage>
</organism>
<reference evidence="3 4" key="1">
    <citation type="submission" date="2021-05" db="EMBL/GenBank/DDBJ databases">
        <title>Novel species in genus Cellulomonas.</title>
        <authorList>
            <person name="Zhang G."/>
        </authorList>
    </citation>
    <scope>NUCLEOTIDE SEQUENCE [LARGE SCALE GENOMIC DNA]</scope>
    <source>
        <strain evidence="4">zg-ZUI157</strain>
    </source>
</reference>
<sequence length="328" mass="36709">MRRLSRRATEDPGAMPDATDDGPVATVASAARTNTASRLHAFNRFEIKYLVPQAQADELRTELGRHMDEDAYSGATGYPVTSLYYDTPHLRLYWEKIEGLRFRRKLRVRHYGTADDLTADSAVFVEIKQRVNRVTQKRRVRLPYRDALLLCSPQGYAPVGEISSREHAFLDEVTALVGELGLRPTVTTAYHREAWVGREADLGLRITLDHRLRGRDRDFHLASESLNRLTLPPGLSILEVKADERVPTWVTDAAARMSLDLVRISKYCQSVQAFGLAPRSLAHAPDEVDEVLRPAPDQAPGRHRVTSARPTTPTGVDDAPSRQGAPTR</sequence>
<evidence type="ECO:0000313" key="3">
    <source>
        <dbReference type="EMBL" id="QWC15783.1"/>
    </source>
</evidence>
<name>A0ABX8GIN7_9CELL</name>
<keyword evidence="4" id="KW-1185">Reference proteome</keyword>
<feature type="region of interest" description="Disordered" evidence="1">
    <location>
        <begin position="1"/>
        <end position="23"/>
    </location>
</feature>
<protein>
    <submittedName>
        <fullName evidence="3">Polyphosphate polymerase domain-containing protein</fullName>
    </submittedName>
</protein>
<dbReference type="Gene3D" id="3.20.100.30">
    <property type="entry name" value="VTC, catalytic tunnel domain"/>
    <property type="match status" value="1"/>
</dbReference>
<dbReference type="CDD" id="cd07750">
    <property type="entry name" value="PolyPPase_VTC_like"/>
    <property type="match status" value="1"/>
</dbReference>
<dbReference type="InterPro" id="IPR033469">
    <property type="entry name" value="CYTH-like_dom_sf"/>
</dbReference>
<evidence type="ECO:0000256" key="1">
    <source>
        <dbReference type="SAM" id="MobiDB-lite"/>
    </source>
</evidence>
<dbReference type="InterPro" id="IPR018966">
    <property type="entry name" value="VTC_domain"/>
</dbReference>
<proteinExistence type="predicted"/>
<dbReference type="InterPro" id="IPR042267">
    <property type="entry name" value="VTC_sf"/>
</dbReference>
<dbReference type="SUPFAM" id="SSF55154">
    <property type="entry name" value="CYTH-like phosphatases"/>
    <property type="match status" value="1"/>
</dbReference>
<evidence type="ECO:0000313" key="4">
    <source>
        <dbReference type="Proteomes" id="UP000679335"/>
    </source>
</evidence>
<evidence type="ECO:0000259" key="2">
    <source>
        <dbReference type="Pfam" id="PF09359"/>
    </source>
</evidence>
<accession>A0ABX8GIN7</accession>
<dbReference type="RefSeq" id="WP_214765510.1">
    <property type="nucleotide sequence ID" value="NZ_CP076023.1"/>
</dbReference>
<gene>
    <name evidence="3" type="ORF">KKR89_16175</name>
</gene>
<dbReference type="Proteomes" id="UP000679335">
    <property type="component" value="Chromosome"/>
</dbReference>
<feature type="domain" description="VTC" evidence="2">
    <location>
        <begin position="43"/>
        <end position="273"/>
    </location>
</feature>
<dbReference type="EMBL" id="CP076023">
    <property type="protein sequence ID" value="QWC15783.1"/>
    <property type="molecule type" value="Genomic_DNA"/>
</dbReference>